<comment type="subcellular location">
    <subcellularLocation>
        <location evidence="1">Cell membrane</location>
        <topology evidence="1">Single-pass membrane protein</topology>
    </subcellularLocation>
    <subcellularLocation>
        <location evidence="7">Cell membrane</location>
        <topology evidence="7">Single-pass type II membrane protein</topology>
    </subcellularLocation>
</comment>
<organism evidence="9 10">
    <name type="scientific">Candidatus Tenderia electrophaga</name>
    <dbReference type="NCBI Taxonomy" id="1748243"/>
    <lineage>
        <taxon>Bacteria</taxon>
        <taxon>Pseudomonadati</taxon>
        <taxon>Pseudomonadota</taxon>
        <taxon>Gammaproteobacteria</taxon>
        <taxon>Candidatus Tenderiales</taxon>
        <taxon>Candidatus Tenderiaceae</taxon>
        <taxon>Candidatus Tenderia</taxon>
    </lineage>
</organism>
<dbReference type="InterPro" id="IPR003400">
    <property type="entry name" value="ExbD"/>
</dbReference>
<keyword evidence="3" id="KW-1003">Cell membrane</keyword>
<comment type="similarity">
    <text evidence="2 7">Belongs to the ExbD/TolR family.</text>
</comment>
<dbReference type="Gene3D" id="3.30.420.270">
    <property type="match status" value="1"/>
</dbReference>
<keyword evidence="6 8" id="KW-0472">Membrane</keyword>
<evidence type="ECO:0000256" key="3">
    <source>
        <dbReference type="ARBA" id="ARBA00022475"/>
    </source>
</evidence>
<reference evidence="9" key="1">
    <citation type="submission" date="2015-10" db="EMBL/GenBank/DDBJ databases">
        <title>Description of Candidatus Tenderia electrophaga gen. nov, sp. nov., an Uncultivated Electroautotroph from a Biocathode Enrichment.</title>
        <authorList>
            <person name="Eddie B.J."/>
            <person name="Malanoski A.P."/>
            <person name="Wang Z."/>
            <person name="Hall R.J."/>
            <person name="Oh S.D."/>
            <person name="Heiner C."/>
            <person name="Lin B."/>
            <person name="Strycharz-Glaven S.M."/>
        </authorList>
    </citation>
    <scope>NUCLEOTIDE SEQUENCE [LARGE SCALE GENOMIC DNA]</scope>
    <source>
        <strain evidence="9">NRL1</strain>
    </source>
</reference>
<evidence type="ECO:0000256" key="7">
    <source>
        <dbReference type="RuleBase" id="RU003879"/>
    </source>
</evidence>
<dbReference type="STRING" id="1748243.Tel_01265"/>
<keyword evidence="10" id="KW-1185">Reference proteome</keyword>
<dbReference type="KEGG" id="tee:Tel_01265"/>
<evidence type="ECO:0000256" key="6">
    <source>
        <dbReference type="ARBA" id="ARBA00023136"/>
    </source>
</evidence>
<evidence type="ECO:0000256" key="4">
    <source>
        <dbReference type="ARBA" id="ARBA00022692"/>
    </source>
</evidence>
<dbReference type="AlphaFoldDB" id="A0A0S2T9P5"/>
<keyword evidence="4 7" id="KW-0812">Transmembrane</keyword>
<evidence type="ECO:0000256" key="5">
    <source>
        <dbReference type="ARBA" id="ARBA00022989"/>
    </source>
</evidence>
<evidence type="ECO:0000313" key="10">
    <source>
        <dbReference type="Proteomes" id="UP000055136"/>
    </source>
</evidence>
<feature type="transmembrane region" description="Helical" evidence="8">
    <location>
        <begin position="20"/>
        <end position="40"/>
    </location>
</feature>
<evidence type="ECO:0000256" key="1">
    <source>
        <dbReference type="ARBA" id="ARBA00004162"/>
    </source>
</evidence>
<evidence type="ECO:0000256" key="2">
    <source>
        <dbReference type="ARBA" id="ARBA00005811"/>
    </source>
</evidence>
<evidence type="ECO:0000313" key="9">
    <source>
        <dbReference type="EMBL" id="ALP51876.1"/>
    </source>
</evidence>
<name>A0A0S2T9P5_9GAMM</name>
<dbReference type="GO" id="GO:0015031">
    <property type="term" value="P:protein transport"/>
    <property type="evidence" value="ECO:0007669"/>
    <property type="project" value="UniProtKB-KW"/>
</dbReference>
<evidence type="ECO:0000256" key="8">
    <source>
        <dbReference type="SAM" id="Phobius"/>
    </source>
</evidence>
<dbReference type="Proteomes" id="UP000055136">
    <property type="component" value="Chromosome"/>
</dbReference>
<dbReference type="GO" id="GO:0022857">
    <property type="term" value="F:transmembrane transporter activity"/>
    <property type="evidence" value="ECO:0007669"/>
    <property type="project" value="InterPro"/>
</dbReference>
<dbReference type="EMBL" id="CP013099">
    <property type="protein sequence ID" value="ALP51876.1"/>
    <property type="molecule type" value="Genomic_DNA"/>
</dbReference>
<gene>
    <name evidence="9" type="ORF">Tel_01265</name>
</gene>
<evidence type="ECO:0008006" key="11">
    <source>
        <dbReference type="Google" id="ProtNLM"/>
    </source>
</evidence>
<accession>A0A0S2T9P5</accession>
<keyword evidence="5 8" id="KW-1133">Transmembrane helix</keyword>
<sequence>MPAMTAPSPFLTRPARRRPLVSLTPLIDVVFILLVFFMLASSFLDWRMLEVNVPAPGAAVADAERPLRLALRPDGWYLDGAAVSRADMQRRVAEHLAQRPESAVLVQPGAGVPLQAAVDALEQLQAAGARRVALIPEAP</sequence>
<proteinExistence type="inferred from homology"/>
<protein>
    <recommendedName>
        <fullName evidence="11">Biopolymer transporter ExbD</fullName>
    </recommendedName>
</protein>
<keyword evidence="7" id="KW-0813">Transport</keyword>
<dbReference type="GO" id="GO:0005886">
    <property type="term" value="C:plasma membrane"/>
    <property type="evidence" value="ECO:0007669"/>
    <property type="project" value="UniProtKB-SubCell"/>
</dbReference>
<keyword evidence="7" id="KW-0653">Protein transport</keyword>
<dbReference type="PANTHER" id="PTHR30558">
    <property type="entry name" value="EXBD MEMBRANE COMPONENT OF PMF-DRIVEN MACROMOLECULE IMPORT SYSTEM"/>
    <property type="match status" value="1"/>
</dbReference>
<dbReference type="Pfam" id="PF02472">
    <property type="entry name" value="ExbD"/>
    <property type="match status" value="1"/>
</dbReference>